<keyword evidence="3" id="KW-1185">Reference proteome</keyword>
<proteinExistence type="predicted"/>
<sequence>MTVRIFTASVIIAVLSLGTPAFAQAQGAQPKAQAQTPSDQSTVIRSIQVVNIKDLKPEVRSKVENVVAQTSEDDLRSLRSSIDATPEAAAALKANGLNSSQVVAINIDDGVLTMFAKTA</sequence>
<dbReference type="RefSeq" id="WP_100384708.1">
    <property type="nucleotide sequence ID" value="NZ_LT629750.1"/>
</dbReference>
<feature type="chain" id="PRO_5009266711" evidence="1">
    <location>
        <begin position="24"/>
        <end position="119"/>
    </location>
</feature>
<dbReference type="Proteomes" id="UP000243904">
    <property type="component" value="Chromosome I"/>
</dbReference>
<gene>
    <name evidence="2" type="ORF">SAMN05444158_4895</name>
</gene>
<dbReference type="AlphaFoldDB" id="A0A1H1YMG2"/>
<accession>A0A1H1YMG2</accession>
<name>A0A1H1YMG2_9BRAD</name>
<dbReference type="EMBL" id="LT629750">
    <property type="protein sequence ID" value="SDT22469.1"/>
    <property type="molecule type" value="Genomic_DNA"/>
</dbReference>
<evidence type="ECO:0000313" key="3">
    <source>
        <dbReference type="Proteomes" id="UP000243904"/>
    </source>
</evidence>
<keyword evidence="1" id="KW-0732">Signal</keyword>
<evidence type="ECO:0000256" key="1">
    <source>
        <dbReference type="SAM" id="SignalP"/>
    </source>
</evidence>
<reference evidence="3" key="1">
    <citation type="submission" date="2016-10" db="EMBL/GenBank/DDBJ databases">
        <authorList>
            <person name="Varghese N."/>
            <person name="Submissions S."/>
        </authorList>
    </citation>
    <scope>NUCLEOTIDE SEQUENCE [LARGE SCALE GENOMIC DNA]</scope>
    <source>
        <strain evidence="3">GAS369</strain>
    </source>
</reference>
<protein>
    <submittedName>
        <fullName evidence="2">Uncharacterized protein</fullName>
    </submittedName>
</protein>
<feature type="signal peptide" evidence="1">
    <location>
        <begin position="1"/>
        <end position="23"/>
    </location>
</feature>
<evidence type="ECO:0000313" key="2">
    <source>
        <dbReference type="EMBL" id="SDT22469.1"/>
    </source>
</evidence>
<organism evidence="2 3">
    <name type="scientific">Bradyrhizobium canariense</name>
    <dbReference type="NCBI Taxonomy" id="255045"/>
    <lineage>
        <taxon>Bacteria</taxon>
        <taxon>Pseudomonadati</taxon>
        <taxon>Pseudomonadota</taxon>
        <taxon>Alphaproteobacteria</taxon>
        <taxon>Hyphomicrobiales</taxon>
        <taxon>Nitrobacteraceae</taxon>
        <taxon>Bradyrhizobium</taxon>
    </lineage>
</organism>